<dbReference type="SUPFAM" id="SSF56436">
    <property type="entry name" value="C-type lectin-like"/>
    <property type="match status" value="1"/>
</dbReference>
<proteinExistence type="predicted"/>
<keyword evidence="2" id="KW-0614">Plasmid</keyword>
<dbReference type="InterPro" id="IPR016187">
    <property type="entry name" value="CTDL_fold"/>
</dbReference>
<keyword evidence="4" id="KW-1185">Reference proteome</keyword>
<evidence type="ECO:0000313" key="4">
    <source>
        <dbReference type="Proteomes" id="UP000664466"/>
    </source>
</evidence>
<dbReference type="EMBL" id="JAFMPM010000005">
    <property type="protein sequence ID" value="MBO0611758.1"/>
    <property type="molecule type" value="Genomic_DNA"/>
</dbReference>
<dbReference type="Pfam" id="PF03781">
    <property type="entry name" value="FGE-sulfatase"/>
    <property type="match status" value="1"/>
</dbReference>
<dbReference type="Gene3D" id="3.90.1580.10">
    <property type="entry name" value="paralog of FGE (formylglycine-generating enzyme)"/>
    <property type="match status" value="1"/>
</dbReference>
<name>A0A8B0SSB1_9GAMM</name>
<dbReference type="InterPro" id="IPR042095">
    <property type="entry name" value="SUMF_sf"/>
</dbReference>
<protein>
    <submittedName>
        <fullName evidence="3">SUMF1/EgtB/PvdO family nonheme iron enzyme</fullName>
    </submittedName>
</protein>
<feature type="domain" description="Sulfatase-modifying factor enzyme-like" evidence="1">
    <location>
        <begin position="16"/>
        <end position="53"/>
    </location>
</feature>
<evidence type="ECO:0000313" key="3">
    <source>
        <dbReference type="EMBL" id="QTX12908.1"/>
    </source>
</evidence>
<accession>A0A8B0SSB1</accession>
<dbReference type="Proteomes" id="UP000664466">
    <property type="component" value="Unassembled WGS sequence"/>
</dbReference>
<sequence length="56" mass="6488">MLFANLSNIRHIRRRVGATRGGSWNNSTDNVRCAIRNRNHPNNRNNNLGFRLLLES</sequence>
<gene>
    <name evidence="3" type="ORF">J1836_018780</name>
    <name evidence="2" type="ORF">J1836_02285</name>
</gene>
<evidence type="ECO:0000259" key="1">
    <source>
        <dbReference type="Pfam" id="PF03781"/>
    </source>
</evidence>
<reference evidence="3" key="2">
    <citation type="submission" date="2021-04" db="EMBL/GenBank/DDBJ databases">
        <title>Complete Genome and methylome analysis of Thiothrix fructosivorans ATCC 49748.</title>
        <authorList>
            <person name="Fomenkov A."/>
            <person name="Sun L."/>
            <person name="Vincze T."/>
            <person name="Grabovich M.Y."/>
            <person name="Roberts R.J."/>
        </authorList>
    </citation>
    <scope>NUCLEOTIDE SEQUENCE</scope>
    <source>
        <strain evidence="3">ATCC 49748</strain>
    </source>
</reference>
<dbReference type="AlphaFoldDB" id="A0A8B0SSB1"/>
<organism evidence="3">
    <name type="scientific">Thiothrix fructosivorans</name>
    <dbReference type="NCBI Taxonomy" id="111770"/>
    <lineage>
        <taxon>Bacteria</taxon>
        <taxon>Pseudomonadati</taxon>
        <taxon>Pseudomonadota</taxon>
        <taxon>Gammaproteobacteria</taxon>
        <taxon>Thiotrichales</taxon>
        <taxon>Thiotrichaceae</taxon>
        <taxon>Thiothrix</taxon>
    </lineage>
</organism>
<reference evidence="2 4" key="1">
    <citation type="submission" date="2021-03" db="EMBL/GenBank/DDBJ databases">
        <title>Draft genome and methylome analysis of Thiotrix fructosivoruns ATCC 49748.</title>
        <authorList>
            <person name="Fomenkov A."/>
            <person name="Grabovich M.Y."/>
            <person name="Roberts R.J."/>
        </authorList>
    </citation>
    <scope>NUCLEOTIDE SEQUENCE [LARGE SCALE GENOMIC DNA]</scope>
    <source>
        <strain evidence="2 4">ATCC 49748</strain>
        <plasmid evidence="2">pTfr446</plasmid>
    </source>
</reference>
<dbReference type="EMBL" id="CP072748">
    <property type="protein sequence ID" value="QTX12908.1"/>
    <property type="molecule type" value="Genomic_DNA"/>
</dbReference>
<geneLocation type="plasmid" evidence="2">
    <name>pTfr446</name>
</geneLocation>
<evidence type="ECO:0000313" key="2">
    <source>
        <dbReference type="EMBL" id="MBO0611758.1"/>
    </source>
</evidence>
<dbReference type="InterPro" id="IPR005532">
    <property type="entry name" value="SUMF_dom"/>
</dbReference>